<feature type="compositionally biased region" description="Acidic residues" evidence="3">
    <location>
        <begin position="457"/>
        <end position="472"/>
    </location>
</feature>
<feature type="region of interest" description="Disordered" evidence="3">
    <location>
        <begin position="187"/>
        <end position="229"/>
    </location>
</feature>
<dbReference type="Gene3D" id="1.10.840.10">
    <property type="entry name" value="Ras guanine-nucleotide exchange factors catalytic domain"/>
    <property type="match status" value="1"/>
</dbReference>
<dbReference type="EMBL" id="JAKWBI020000156">
    <property type="protein sequence ID" value="KAJ2901338.1"/>
    <property type="molecule type" value="Genomic_DNA"/>
</dbReference>
<dbReference type="InterPro" id="IPR027417">
    <property type="entry name" value="P-loop_NTPase"/>
</dbReference>
<evidence type="ECO:0000313" key="7">
    <source>
        <dbReference type="Proteomes" id="UP001201980"/>
    </source>
</evidence>
<dbReference type="PANTHER" id="PTHR23113">
    <property type="entry name" value="GUANINE NUCLEOTIDE EXCHANGE FACTOR"/>
    <property type="match status" value="1"/>
</dbReference>
<evidence type="ECO:0000259" key="5">
    <source>
        <dbReference type="PROSITE" id="PS50212"/>
    </source>
</evidence>
<keyword evidence="1 2" id="KW-0344">Guanine-nucleotide releasing factor</keyword>
<reference evidence="6" key="1">
    <citation type="submission" date="2022-07" db="EMBL/GenBank/DDBJ databases">
        <title>Draft genome sequence of Zalerion maritima ATCC 34329, a (micro)plastics degrading marine fungus.</title>
        <authorList>
            <person name="Paco A."/>
            <person name="Goncalves M.F.M."/>
            <person name="Rocha-Santos T.A.P."/>
            <person name="Alves A."/>
        </authorList>
    </citation>
    <scope>NUCLEOTIDE SEQUENCE</scope>
    <source>
        <strain evidence="6">ATCC 34329</strain>
    </source>
</reference>
<name>A0AAD5RR94_9PEZI</name>
<dbReference type="SUPFAM" id="SSF52540">
    <property type="entry name" value="P-loop containing nucleoside triphosphate hydrolases"/>
    <property type="match status" value="1"/>
</dbReference>
<comment type="caution">
    <text evidence="6">The sequence shown here is derived from an EMBL/GenBank/DDBJ whole genome shotgun (WGS) entry which is preliminary data.</text>
</comment>
<organism evidence="6 7">
    <name type="scientific">Zalerion maritima</name>
    <dbReference type="NCBI Taxonomy" id="339359"/>
    <lineage>
        <taxon>Eukaryota</taxon>
        <taxon>Fungi</taxon>
        <taxon>Dikarya</taxon>
        <taxon>Ascomycota</taxon>
        <taxon>Pezizomycotina</taxon>
        <taxon>Sordariomycetes</taxon>
        <taxon>Lulworthiomycetidae</taxon>
        <taxon>Lulworthiales</taxon>
        <taxon>Lulworthiaceae</taxon>
        <taxon>Zalerion</taxon>
    </lineage>
</organism>
<evidence type="ECO:0000256" key="2">
    <source>
        <dbReference type="PROSITE-ProRule" id="PRU00168"/>
    </source>
</evidence>
<dbReference type="Pfam" id="PF00618">
    <property type="entry name" value="RasGEF_N"/>
    <property type="match status" value="1"/>
</dbReference>
<feature type="domain" description="Ras-GEF" evidence="4">
    <location>
        <begin position="559"/>
        <end position="797"/>
    </location>
</feature>
<dbReference type="Pfam" id="PF00071">
    <property type="entry name" value="Ras"/>
    <property type="match status" value="1"/>
</dbReference>
<dbReference type="SUPFAM" id="SSF48366">
    <property type="entry name" value="Ras GEF"/>
    <property type="match status" value="1"/>
</dbReference>
<gene>
    <name evidence="6" type="ORF">MKZ38_001950</name>
</gene>
<evidence type="ECO:0000313" key="6">
    <source>
        <dbReference type="EMBL" id="KAJ2901338.1"/>
    </source>
</evidence>
<feature type="compositionally biased region" description="Polar residues" evidence="3">
    <location>
        <begin position="506"/>
        <end position="517"/>
    </location>
</feature>
<dbReference type="GO" id="GO:0005525">
    <property type="term" value="F:GTP binding"/>
    <property type="evidence" value="ECO:0007669"/>
    <property type="project" value="InterPro"/>
</dbReference>
<proteinExistence type="predicted"/>
<evidence type="ECO:0000256" key="1">
    <source>
        <dbReference type="ARBA" id="ARBA00022658"/>
    </source>
</evidence>
<dbReference type="PROSITE" id="PS50212">
    <property type="entry name" value="RASGEF_NTER"/>
    <property type="match status" value="1"/>
</dbReference>
<feature type="compositionally biased region" description="Basic and acidic residues" evidence="3">
    <location>
        <begin position="494"/>
        <end position="505"/>
    </location>
</feature>
<keyword evidence="7" id="KW-1185">Reference proteome</keyword>
<dbReference type="InterPro" id="IPR001806">
    <property type="entry name" value="Small_GTPase"/>
</dbReference>
<dbReference type="PROSITE" id="PS50009">
    <property type="entry name" value="RASGEF_CAT"/>
    <property type="match status" value="1"/>
</dbReference>
<dbReference type="Proteomes" id="UP001201980">
    <property type="component" value="Unassembled WGS sequence"/>
</dbReference>
<accession>A0AAD5RR94</accession>
<dbReference type="PANTHER" id="PTHR23113:SF348">
    <property type="entry name" value="GUANYL-NUCLEOTIDE EXCHANGE FACTOR RASGEF, PUTATIVE (AFU_ORTHOLOGUE AFUA_1G04700)-RELATED"/>
    <property type="match status" value="1"/>
</dbReference>
<dbReference type="GO" id="GO:0003924">
    <property type="term" value="F:GTPase activity"/>
    <property type="evidence" value="ECO:0007669"/>
    <property type="project" value="InterPro"/>
</dbReference>
<dbReference type="SMART" id="SM00175">
    <property type="entry name" value="RAB"/>
    <property type="match status" value="1"/>
</dbReference>
<dbReference type="SMART" id="SM00147">
    <property type="entry name" value="RasGEF"/>
    <property type="match status" value="1"/>
</dbReference>
<dbReference type="CDD" id="cd06224">
    <property type="entry name" value="REM"/>
    <property type="match status" value="1"/>
</dbReference>
<dbReference type="CDD" id="cd00882">
    <property type="entry name" value="Ras_like_GTPase"/>
    <property type="match status" value="1"/>
</dbReference>
<dbReference type="Pfam" id="PF00617">
    <property type="entry name" value="RasGEF"/>
    <property type="match status" value="1"/>
</dbReference>
<feature type="region of interest" description="Disordered" evidence="3">
    <location>
        <begin position="457"/>
        <end position="517"/>
    </location>
</feature>
<dbReference type="Gene3D" id="3.40.50.300">
    <property type="entry name" value="P-loop containing nucleotide triphosphate hydrolases"/>
    <property type="match status" value="1"/>
</dbReference>
<protein>
    <submittedName>
        <fullName evidence="6">Ras GEF</fullName>
    </submittedName>
</protein>
<dbReference type="GO" id="GO:0005085">
    <property type="term" value="F:guanyl-nucleotide exchange factor activity"/>
    <property type="evidence" value="ECO:0007669"/>
    <property type="project" value="UniProtKB-KW"/>
</dbReference>
<evidence type="ECO:0000259" key="4">
    <source>
        <dbReference type="PROSITE" id="PS50009"/>
    </source>
</evidence>
<sequence>MFFIPLPVALPFEQPPQSRMETFNIALIGAAGVGKSSFIQRVLGYSKPPVGHITNTRVTIENVPYLTILIELDLEYFDINPDREIQWPKQVAGQIMPRVDGALILYDVMNRESITELPQTLSALSNSAMPTVLVATKCDNPENTRQINTEGVSTEDTSVVASFKMSSNVPESARNCLNSILKAAITNRRGPDGTNRRRAASVAHLDTPPDNSNGRPMSQNSKHSRASSDLSLVRGFTAPSGADFHRVGSSKPPRIDFPSPLSSTLYLPESADEDSSHAISNMLRTPGGVRLDRGPEGFDIEESDAESMRHSEDIPILQRGDEIFLDRPAKAMGMPFDELVDRIIALKMTRADNNFADIFLCLYRKFSSPSELFRAILSRLDQVKDDKNSHYLTKTATELRIIEVVAKWVLSYPGDFARPTTKGLLEDFIGNLTSQPIFNAAAVQMRRQIESNVVEDDDTMWERSDDWEEGSETDVSTKDGSDLTSSVGNLQIDGTKESGHTEQRRASASSDLSHTGRQGQPIHFQFHTCEDYERAAATLVPSETLPLTKSRYNIFMQMSDEDIADELTRIDWIMFSSIRIRDLVRDVSLSHAQKEKCRSLRNVNRMIQHFNHVARWVANMVLIRDKAKHRALMLEKFMNISLKLRQLNNYNGLAAVLAGINSTAVHRLAQTRLLVPQDVQRRFARLVLLMGTQKSHFAYRLAWENSPLPRIPFMPLHRRDLVSAEEGSRTFVGPQGDRVNWKKFEVLGEVLLPIMRSQGTPYPNLTKHLEVLQMILDCNLCADDEDIYQRSLAVESASGVSNEPMKKRFPWFAKQ</sequence>
<dbReference type="Gene3D" id="1.20.870.10">
    <property type="entry name" value="Son of sevenless (SoS) protein Chain: S domain 1"/>
    <property type="match status" value="1"/>
</dbReference>
<dbReference type="InterPro" id="IPR008937">
    <property type="entry name" value="Ras-like_GEF"/>
</dbReference>
<dbReference type="GO" id="GO:0005886">
    <property type="term" value="C:plasma membrane"/>
    <property type="evidence" value="ECO:0007669"/>
    <property type="project" value="TreeGrafter"/>
</dbReference>
<dbReference type="GO" id="GO:0007265">
    <property type="term" value="P:Ras protein signal transduction"/>
    <property type="evidence" value="ECO:0007669"/>
    <property type="project" value="TreeGrafter"/>
</dbReference>
<dbReference type="InterPro" id="IPR023578">
    <property type="entry name" value="Ras_GEF_dom_sf"/>
</dbReference>
<dbReference type="InterPro" id="IPR001895">
    <property type="entry name" value="RASGEF_cat_dom"/>
</dbReference>
<dbReference type="InterPro" id="IPR036964">
    <property type="entry name" value="RASGEF_cat_dom_sf"/>
</dbReference>
<dbReference type="InterPro" id="IPR000651">
    <property type="entry name" value="Ras-like_Gua-exchang_fac_N"/>
</dbReference>
<dbReference type="AlphaFoldDB" id="A0AAD5RR94"/>
<feature type="compositionally biased region" description="Polar residues" evidence="3">
    <location>
        <begin position="209"/>
        <end position="221"/>
    </location>
</feature>
<feature type="domain" description="N-terminal Ras-GEF" evidence="5">
    <location>
        <begin position="327"/>
        <end position="453"/>
    </location>
</feature>
<evidence type="ECO:0000256" key="3">
    <source>
        <dbReference type="SAM" id="MobiDB-lite"/>
    </source>
</evidence>